<reference evidence="2" key="1">
    <citation type="submission" date="2021-04" db="EMBL/GenBank/DDBJ databases">
        <title>Proteiniclasticum sedimins sp. nov., an obligate anaerobic bacterium isolated from anaerobic sludge.</title>
        <authorList>
            <person name="Liu J."/>
        </authorList>
    </citation>
    <scope>NUCLEOTIDE SEQUENCE</scope>
    <source>
        <strain evidence="2">BAD-10</strain>
    </source>
</reference>
<dbReference type="EMBL" id="JAGSCS010000007">
    <property type="protein sequence ID" value="MBR0576088.1"/>
    <property type="molecule type" value="Genomic_DNA"/>
</dbReference>
<keyword evidence="3" id="KW-1185">Reference proteome</keyword>
<gene>
    <name evidence="2" type="ORF">KCG48_07005</name>
</gene>
<keyword evidence="1" id="KW-0175">Coiled coil</keyword>
<accession>A0A941HR08</accession>
<organism evidence="2 3">
    <name type="scientific">Proteiniclasticum sediminis</name>
    <dbReference type="NCBI Taxonomy" id="2804028"/>
    <lineage>
        <taxon>Bacteria</taxon>
        <taxon>Bacillati</taxon>
        <taxon>Bacillota</taxon>
        <taxon>Clostridia</taxon>
        <taxon>Eubacteriales</taxon>
        <taxon>Clostridiaceae</taxon>
        <taxon>Proteiniclasticum</taxon>
    </lineage>
</organism>
<dbReference type="AlphaFoldDB" id="A0A941HR08"/>
<comment type="caution">
    <text evidence="2">The sequence shown here is derived from an EMBL/GenBank/DDBJ whole genome shotgun (WGS) entry which is preliminary data.</text>
</comment>
<protein>
    <submittedName>
        <fullName evidence="2">Uncharacterized protein</fullName>
    </submittedName>
</protein>
<dbReference type="Proteomes" id="UP000675379">
    <property type="component" value="Unassembled WGS sequence"/>
</dbReference>
<evidence type="ECO:0000313" key="2">
    <source>
        <dbReference type="EMBL" id="MBR0576088.1"/>
    </source>
</evidence>
<dbReference type="RefSeq" id="WP_211800856.1">
    <property type="nucleotide sequence ID" value="NZ_JAGSCS010000007.1"/>
</dbReference>
<name>A0A941HR08_9CLOT</name>
<feature type="coiled-coil region" evidence="1">
    <location>
        <begin position="64"/>
        <end position="186"/>
    </location>
</feature>
<sequence>MEQDNIMYLQSKLNKNYIKSKFRSKLFGGLNHDDVVNYISNMELEFQKTEQKIRKDLADQCAVKVALQMELDALKAKIAEEAAQREMEISELRDENELLKNEMQGKDKALQELDETFGVQYESALAEARKLEEELQKLQSEREVLSQELQLSQEEKAELLAMTEKLHQLQDDHESMARELSLTQEEKAALQGKADTAVLDEEIQRVKSETEQELMLERAVSGKLMRDLENANLMLRDKAVEIRNLENQVQKEKIHAAELEMTLREERNKLTNMQINGLKDEVSGIYLLLDELSQELAQNKEDFKNRLEQESQRAEAAENMVGELLKLGTDLRDKLSGERNLIDTQLRKIMEKHEQIVGDASGILVNFGDYKDVSSHQ</sequence>
<evidence type="ECO:0000313" key="3">
    <source>
        <dbReference type="Proteomes" id="UP000675379"/>
    </source>
</evidence>
<evidence type="ECO:0000256" key="1">
    <source>
        <dbReference type="SAM" id="Coils"/>
    </source>
</evidence>
<feature type="coiled-coil region" evidence="1">
    <location>
        <begin position="228"/>
        <end position="327"/>
    </location>
</feature>
<proteinExistence type="predicted"/>